<accession>A0A0C9ZI45</accession>
<dbReference type="EMBL" id="KN835478">
    <property type="protein sequence ID" value="KIK37055.1"/>
    <property type="molecule type" value="Genomic_DNA"/>
</dbReference>
<gene>
    <name evidence="2" type="ORF">CY34DRAFT_15963</name>
</gene>
<dbReference type="AlphaFoldDB" id="A0A0C9ZI45"/>
<proteinExistence type="predicted"/>
<dbReference type="OrthoDB" id="2555434at2759"/>
<feature type="transmembrane region" description="Helical" evidence="1">
    <location>
        <begin position="58"/>
        <end position="76"/>
    </location>
</feature>
<dbReference type="HOGENOM" id="CLU_107661_1_0_1"/>
<keyword evidence="1" id="KW-1133">Transmembrane helix</keyword>
<dbReference type="PANTHER" id="PTHR38646:SF1">
    <property type="entry name" value="DUF202 DOMAIN-CONTAINING PROTEIN"/>
    <property type="match status" value="1"/>
</dbReference>
<evidence type="ECO:0000313" key="2">
    <source>
        <dbReference type="EMBL" id="KIK37055.1"/>
    </source>
</evidence>
<reference evidence="2 3" key="1">
    <citation type="submission" date="2014-04" db="EMBL/GenBank/DDBJ databases">
        <authorList>
            <consortium name="DOE Joint Genome Institute"/>
            <person name="Kuo A."/>
            <person name="Ruytinx J."/>
            <person name="Rineau F."/>
            <person name="Colpaert J."/>
            <person name="Kohler A."/>
            <person name="Nagy L.G."/>
            <person name="Floudas D."/>
            <person name="Copeland A."/>
            <person name="Barry K.W."/>
            <person name="Cichocki N."/>
            <person name="Veneault-Fourrey C."/>
            <person name="LaButti K."/>
            <person name="Lindquist E.A."/>
            <person name="Lipzen A."/>
            <person name="Lundell T."/>
            <person name="Morin E."/>
            <person name="Murat C."/>
            <person name="Sun H."/>
            <person name="Tunlid A."/>
            <person name="Henrissat B."/>
            <person name="Grigoriev I.V."/>
            <person name="Hibbett D.S."/>
            <person name="Martin F."/>
            <person name="Nordberg H.P."/>
            <person name="Cantor M.N."/>
            <person name="Hua S.X."/>
        </authorList>
    </citation>
    <scope>NUCLEOTIDE SEQUENCE [LARGE SCALE GENOMIC DNA]</scope>
    <source>
        <strain evidence="2 3">UH-Slu-Lm8-n1</strain>
    </source>
</reference>
<reference evidence="3" key="2">
    <citation type="submission" date="2015-01" db="EMBL/GenBank/DDBJ databases">
        <title>Evolutionary Origins and Diversification of the Mycorrhizal Mutualists.</title>
        <authorList>
            <consortium name="DOE Joint Genome Institute"/>
            <consortium name="Mycorrhizal Genomics Consortium"/>
            <person name="Kohler A."/>
            <person name="Kuo A."/>
            <person name="Nagy L.G."/>
            <person name="Floudas D."/>
            <person name="Copeland A."/>
            <person name="Barry K.W."/>
            <person name="Cichocki N."/>
            <person name="Veneault-Fourrey C."/>
            <person name="LaButti K."/>
            <person name="Lindquist E.A."/>
            <person name="Lipzen A."/>
            <person name="Lundell T."/>
            <person name="Morin E."/>
            <person name="Murat C."/>
            <person name="Riley R."/>
            <person name="Ohm R."/>
            <person name="Sun H."/>
            <person name="Tunlid A."/>
            <person name="Henrissat B."/>
            <person name="Grigoriev I.V."/>
            <person name="Hibbett D.S."/>
            <person name="Martin F."/>
        </authorList>
    </citation>
    <scope>NUCLEOTIDE SEQUENCE [LARGE SCALE GENOMIC DNA]</scope>
    <source>
        <strain evidence="3">UH-Slu-Lm8-n1</strain>
    </source>
</reference>
<sequence>MHTYRGHRADSFRPIDVLELNELRARNRTFNGAYRRTALATLGYALTALRLFDSRFLRIGILYLVLSILLFALGYIRARHSRHDFSDRSKTSALYDQALPTVGQEDRREYGRPFITAGRDVVAVGALVMVVEILLLAFVLQM</sequence>
<evidence type="ECO:0000313" key="3">
    <source>
        <dbReference type="Proteomes" id="UP000054485"/>
    </source>
</evidence>
<evidence type="ECO:0008006" key="4">
    <source>
        <dbReference type="Google" id="ProtNLM"/>
    </source>
</evidence>
<evidence type="ECO:0000256" key="1">
    <source>
        <dbReference type="SAM" id="Phobius"/>
    </source>
</evidence>
<dbReference type="InParanoid" id="A0A0C9ZI45"/>
<keyword evidence="3" id="KW-1185">Reference proteome</keyword>
<keyword evidence="1" id="KW-0812">Transmembrane</keyword>
<feature type="transmembrane region" description="Helical" evidence="1">
    <location>
        <begin position="121"/>
        <end position="140"/>
    </location>
</feature>
<name>A0A0C9ZI45_9AGAM</name>
<keyword evidence="1" id="KW-0472">Membrane</keyword>
<protein>
    <recommendedName>
        <fullName evidence="4">DUF202 domain-containing protein</fullName>
    </recommendedName>
</protein>
<organism evidence="2 3">
    <name type="scientific">Suillus luteus UH-Slu-Lm8-n1</name>
    <dbReference type="NCBI Taxonomy" id="930992"/>
    <lineage>
        <taxon>Eukaryota</taxon>
        <taxon>Fungi</taxon>
        <taxon>Dikarya</taxon>
        <taxon>Basidiomycota</taxon>
        <taxon>Agaricomycotina</taxon>
        <taxon>Agaricomycetes</taxon>
        <taxon>Agaricomycetidae</taxon>
        <taxon>Boletales</taxon>
        <taxon>Suillineae</taxon>
        <taxon>Suillaceae</taxon>
        <taxon>Suillus</taxon>
    </lineage>
</organism>
<dbReference type="PANTHER" id="PTHR38646">
    <property type="entry name" value="YALI0F00814P"/>
    <property type="match status" value="1"/>
</dbReference>
<dbReference type="Proteomes" id="UP000054485">
    <property type="component" value="Unassembled WGS sequence"/>
</dbReference>